<keyword evidence="9" id="KW-0411">Iron-sulfur</keyword>
<dbReference type="GO" id="GO:0045333">
    <property type="term" value="P:cellular respiration"/>
    <property type="evidence" value="ECO:0007669"/>
    <property type="project" value="UniProtKB-ARBA"/>
</dbReference>
<dbReference type="InterPro" id="IPR010046">
    <property type="entry name" value="Mopterin_OxRdtse_a_bac"/>
</dbReference>
<dbReference type="EMBL" id="QOWE01000014">
    <property type="protein sequence ID" value="RCR68266.1"/>
    <property type="molecule type" value="Genomic_DNA"/>
</dbReference>
<dbReference type="NCBIfam" id="TIGR01701">
    <property type="entry name" value="Fdhalpha-like"/>
    <property type="match status" value="1"/>
</dbReference>
<accession>A0A368JMJ4</accession>
<dbReference type="GO" id="GO:0043546">
    <property type="term" value="F:molybdopterin cofactor binding"/>
    <property type="evidence" value="ECO:0007669"/>
    <property type="project" value="InterPro"/>
</dbReference>
<dbReference type="AlphaFoldDB" id="A0A368JMJ4"/>
<keyword evidence="7" id="KW-0560">Oxidoreductase</keyword>
<evidence type="ECO:0000256" key="4">
    <source>
        <dbReference type="ARBA" id="ARBA00022485"/>
    </source>
</evidence>
<reference evidence="12 13" key="1">
    <citation type="submission" date="2018-07" db="EMBL/GenBank/DDBJ databases">
        <title>Genome analysis of Larkinella rosea.</title>
        <authorList>
            <person name="Zhou Z."/>
            <person name="Wang G."/>
        </authorList>
    </citation>
    <scope>NUCLEOTIDE SEQUENCE [LARGE SCALE GENOMIC DNA]</scope>
    <source>
        <strain evidence="13">zzj9</strain>
    </source>
</reference>
<dbReference type="InterPro" id="IPR050123">
    <property type="entry name" value="Prok_molybdopt-oxidoreductase"/>
</dbReference>
<dbReference type="InterPro" id="IPR041953">
    <property type="entry name" value="YdeP_MopB"/>
</dbReference>
<keyword evidence="8" id="KW-0408">Iron</keyword>
<comment type="caution">
    <text evidence="12">The sequence shown here is derived from an EMBL/GenBank/DDBJ whole genome shotgun (WGS) entry which is preliminary data.</text>
</comment>
<evidence type="ECO:0000259" key="10">
    <source>
        <dbReference type="Pfam" id="PF00384"/>
    </source>
</evidence>
<comment type="cofactor">
    <cofactor evidence="1">
        <name>Mo-bis(molybdopterin guanine dinucleotide)</name>
        <dbReference type="ChEBI" id="CHEBI:60539"/>
    </cofactor>
</comment>
<feature type="domain" description="Molybdopterin oxidoreductase" evidence="10">
    <location>
        <begin position="119"/>
        <end position="493"/>
    </location>
</feature>
<evidence type="ECO:0000256" key="5">
    <source>
        <dbReference type="ARBA" id="ARBA00022505"/>
    </source>
</evidence>
<sequence length="760" mass="84789">MKLAPDTLTNLKITKPKETAAGLTAVTVSFQHVFRQTELVRGWKALYQLNQKDGYDCPSCAWPDPDDHRSSIAEYCENGAKAVADEVMTKHTASPVLFQRYSVADLLQKDDFWLGQQGRLTQPLVIRKGQTHYEPIAWNDAFQLIADHLNALGSPDEAVFYTSGRTSNEAAFLYQLFVRQYGTNNMPDCSNMCHESTSVALAETLGLGKASIVYEDLEKAEVIMIMGQNPGTNAPRMLTPLEQAKRNGATIIAVNPLVETGLLAFQFPQSVRDMVLGGQKLTDLYLQIRINSDLAFLKAICKLLLEEEKKTPGKVIDHAFIEKYTADYQAFTSSLEHYELSELVGQTGLSLAEIQQTVDILKHKKKIIICWAMGLTQHRNSVQTINEVINVLLLKGSIGIEGGGAAPIRGHSNVQGDRTMGIWERPKPEFLDKLKTVFGFEPPREHGFSVVEAVKAMHEGDAKVFFGMGGNFLMAVSDTDYTAEALQRCRLTVQVSTKLNRSHLIHGETALILPCLARSDRDAQASGDQFVTTEATTGVVQQSHGTLEPVSKHLKSEPAIVAELAKAVFQNRPNTIDWDKAITNYDYIRDLIEQVVPGFDNYNERVRKPGGFYLPNGPRERKFPTKDGKAHFSINVPSQIALQPDELLLMTIRSHDQFNTTVYGRDDRYRGIHNERRVVFMHADDIANRGLKPQQVVNLQSRYDGKIRTAERFIVVPYNIPRGCTAAYFPETNVLLPIDQYAEGSLTPTSKSIVITVYPS</sequence>
<dbReference type="GO" id="GO:0030151">
    <property type="term" value="F:molybdenum ion binding"/>
    <property type="evidence" value="ECO:0007669"/>
    <property type="project" value="InterPro"/>
</dbReference>
<dbReference type="CDD" id="cd02767">
    <property type="entry name" value="MopB_ydeP"/>
    <property type="match status" value="1"/>
</dbReference>
<dbReference type="SUPFAM" id="SSF50692">
    <property type="entry name" value="ADC-like"/>
    <property type="match status" value="1"/>
</dbReference>
<evidence type="ECO:0000256" key="3">
    <source>
        <dbReference type="ARBA" id="ARBA00010312"/>
    </source>
</evidence>
<keyword evidence="13" id="KW-1185">Reference proteome</keyword>
<dbReference type="SUPFAM" id="SSF53706">
    <property type="entry name" value="Formate dehydrogenase/DMSO reductase, domains 1-3"/>
    <property type="match status" value="1"/>
</dbReference>
<feature type="domain" description="Molybdopterin dinucleotide-binding" evidence="11">
    <location>
        <begin position="647"/>
        <end position="746"/>
    </location>
</feature>
<dbReference type="PIRSF" id="PIRSF000144">
    <property type="entry name" value="CbbBc"/>
    <property type="match status" value="1"/>
</dbReference>
<evidence type="ECO:0000259" key="11">
    <source>
        <dbReference type="Pfam" id="PF01568"/>
    </source>
</evidence>
<dbReference type="PANTHER" id="PTHR43105:SF4">
    <property type="entry name" value="PROTEIN YDEP"/>
    <property type="match status" value="1"/>
</dbReference>
<evidence type="ECO:0000313" key="12">
    <source>
        <dbReference type="EMBL" id="RCR68266.1"/>
    </source>
</evidence>
<organism evidence="12 13">
    <name type="scientific">Larkinella punicea</name>
    <dbReference type="NCBI Taxonomy" id="2315727"/>
    <lineage>
        <taxon>Bacteria</taxon>
        <taxon>Pseudomonadati</taxon>
        <taxon>Bacteroidota</taxon>
        <taxon>Cytophagia</taxon>
        <taxon>Cytophagales</taxon>
        <taxon>Spirosomataceae</taxon>
        <taxon>Larkinella</taxon>
    </lineage>
</organism>
<evidence type="ECO:0000256" key="7">
    <source>
        <dbReference type="ARBA" id="ARBA00023002"/>
    </source>
</evidence>
<keyword evidence="4" id="KW-0004">4Fe-4S</keyword>
<dbReference type="OrthoDB" id="9792592at2"/>
<evidence type="ECO:0000313" key="13">
    <source>
        <dbReference type="Proteomes" id="UP000253383"/>
    </source>
</evidence>
<dbReference type="Proteomes" id="UP000253383">
    <property type="component" value="Unassembled WGS sequence"/>
</dbReference>
<dbReference type="Pfam" id="PF00384">
    <property type="entry name" value="Molybdopterin"/>
    <property type="match status" value="1"/>
</dbReference>
<dbReference type="InterPro" id="IPR006656">
    <property type="entry name" value="Mopterin_OxRdtase"/>
</dbReference>
<dbReference type="GO" id="GO:0051539">
    <property type="term" value="F:4 iron, 4 sulfur cluster binding"/>
    <property type="evidence" value="ECO:0007669"/>
    <property type="project" value="UniProtKB-KW"/>
</dbReference>
<dbReference type="InterPro" id="IPR006657">
    <property type="entry name" value="MoPterin_dinucl-bd_dom"/>
</dbReference>
<comment type="similarity">
    <text evidence="3">Belongs to the prokaryotic molybdopterin-containing oxidoreductase family.</text>
</comment>
<dbReference type="GO" id="GO:0008863">
    <property type="term" value="F:formate dehydrogenase (NAD+) activity"/>
    <property type="evidence" value="ECO:0007669"/>
    <property type="project" value="InterPro"/>
</dbReference>
<proteinExistence type="inferred from homology"/>
<dbReference type="PANTHER" id="PTHR43105">
    <property type="entry name" value="RESPIRATORY NITRATE REDUCTASE"/>
    <property type="match status" value="1"/>
</dbReference>
<dbReference type="InterPro" id="IPR009010">
    <property type="entry name" value="Asp_de-COase-like_dom_sf"/>
</dbReference>
<evidence type="ECO:0000256" key="1">
    <source>
        <dbReference type="ARBA" id="ARBA00001942"/>
    </source>
</evidence>
<evidence type="ECO:0000256" key="6">
    <source>
        <dbReference type="ARBA" id="ARBA00022723"/>
    </source>
</evidence>
<dbReference type="Gene3D" id="3.40.228.10">
    <property type="entry name" value="Dimethylsulfoxide Reductase, domain 2"/>
    <property type="match status" value="1"/>
</dbReference>
<evidence type="ECO:0000256" key="8">
    <source>
        <dbReference type="ARBA" id="ARBA00023004"/>
    </source>
</evidence>
<evidence type="ECO:0008006" key="14">
    <source>
        <dbReference type="Google" id="ProtNLM"/>
    </source>
</evidence>
<keyword evidence="6" id="KW-0479">Metal-binding</keyword>
<gene>
    <name evidence="12" type="ORF">DUE52_17855</name>
</gene>
<name>A0A368JMJ4_9BACT</name>
<dbReference type="InterPro" id="IPR037951">
    <property type="entry name" value="MopB_CT_YdeP"/>
</dbReference>
<dbReference type="Pfam" id="PF01568">
    <property type="entry name" value="Molydop_binding"/>
    <property type="match status" value="1"/>
</dbReference>
<dbReference type="CDD" id="cd02787">
    <property type="entry name" value="MopB_CT_ydeP"/>
    <property type="match status" value="1"/>
</dbReference>
<dbReference type="RefSeq" id="WP_114407397.1">
    <property type="nucleotide sequence ID" value="NZ_QOWE01000014.1"/>
</dbReference>
<dbReference type="Gene3D" id="3.40.50.740">
    <property type="match status" value="1"/>
</dbReference>
<evidence type="ECO:0000256" key="2">
    <source>
        <dbReference type="ARBA" id="ARBA00001966"/>
    </source>
</evidence>
<protein>
    <recommendedName>
        <fullName evidence="14">FdhF/YdeP family oxidoreductase</fullName>
    </recommendedName>
</protein>
<keyword evidence="5" id="KW-0500">Molybdenum</keyword>
<comment type="cofactor">
    <cofactor evidence="2">
        <name>[4Fe-4S] cluster</name>
        <dbReference type="ChEBI" id="CHEBI:49883"/>
    </cofactor>
</comment>
<dbReference type="GO" id="GO:0016020">
    <property type="term" value="C:membrane"/>
    <property type="evidence" value="ECO:0007669"/>
    <property type="project" value="TreeGrafter"/>
</dbReference>
<evidence type="ECO:0000256" key="9">
    <source>
        <dbReference type="ARBA" id="ARBA00023014"/>
    </source>
</evidence>